<dbReference type="GO" id="GO:0051301">
    <property type="term" value="P:cell division"/>
    <property type="evidence" value="ECO:0007669"/>
    <property type="project" value="UniProtKB-KW"/>
</dbReference>
<evidence type="ECO:0000256" key="4">
    <source>
        <dbReference type="ARBA" id="ARBA00023306"/>
    </source>
</evidence>
<dbReference type="GO" id="GO:0007091">
    <property type="term" value="P:metaphase/anaphase transition of mitotic cell cycle"/>
    <property type="evidence" value="ECO:0007669"/>
    <property type="project" value="TreeGrafter"/>
</dbReference>
<evidence type="ECO:0000313" key="6">
    <source>
        <dbReference type="Proteomes" id="UP001143981"/>
    </source>
</evidence>
<evidence type="ECO:0000313" key="5">
    <source>
        <dbReference type="EMBL" id="KAJ1726183.1"/>
    </source>
</evidence>
<dbReference type="Proteomes" id="UP001143981">
    <property type="component" value="Unassembled WGS sequence"/>
</dbReference>
<dbReference type="GO" id="GO:0005680">
    <property type="term" value="C:anaphase-promoting complex"/>
    <property type="evidence" value="ECO:0007669"/>
    <property type="project" value="InterPro"/>
</dbReference>
<dbReference type="EMBL" id="JANBOI010001727">
    <property type="protein sequence ID" value="KAJ1726183.1"/>
    <property type="molecule type" value="Genomic_DNA"/>
</dbReference>
<comment type="similarity">
    <text evidence="1">Belongs to the APC1 family.</text>
</comment>
<accession>A0A9W8CUH6</accession>
<dbReference type="Gene3D" id="1.25.10.10">
    <property type="entry name" value="Leucine-rich Repeat Variant"/>
    <property type="match status" value="1"/>
</dbReference>
<dbReference type="PANTHER" id="PTHR12827">
    <property type="entry name" value="MEIOTIC CHECKPOINT REGULATOR TSG24 FAMILY MEMBER"/>
    <property type="match status" value="1"/>
</dbReference>
<proteinExistence type="inferred from homology"/>
<feature type="non-terminal residue" evidence="5">
    <location>
        <position position="1"/>
    </location>
</feature>
<comment type="caution">
    <text evidence="5">The sequence shown here is derived from an EMBL/GenBank/DDBJ whole genome shotgun (WGS) entry which is preliminary data.</text>
</comment>
<keyword evidence="2" id="KW-0132">Cell division</keyword>
<keyword evidence="6" id="KW-1185">Reference proteome</keyword>
<organism evidence="5 6">
    <name type="scientific">Coemansia biformis</name>
    <dbReference type="NCBI Taxonomy" id="1286918"/>
    <lineage>
        <taxon>Eukaryota</taxon>
        <taxon>Fungi</taxon>
        <taxon>Fungi incertae sedis</taxon>
        <taxon>Zoopagomycota</taxon>
        <taxon>Kickxellomycotina</taxon>
        <taxon>Kickxellomycetes</taxon>
        <taxon>Kickxellales</taxon>
        <taxon>Kickxellaceae</taxon>
        <taxon>Coemansia</taxon>
    </lineage>
</organism>
<dbReference type="GO" id="GO:0060090">
    <property type="term" value="F:molecular adaptor activity"/>
    <property type="evidence" value="ECO:0007669"/>
    <property type="project" value="TreeGrafter"/>
</dbReference>
<dbReference type="PANTHER" id="PTHR12827:SF3">
    <property type="entry name" value="ANAPHASE-PROMOTING COMPLEX SUBUNIT 1"/>
    <property type="match status" value="1"/>
</dbReference>
<dbReference type="GO" id="GO:0031145">
    <property type="term" value="P:anaphase-promoting complex-dependent catabolic process"/>
    <property type="evidence" value="ECO:0007669"/>
    <property type="project" value="TreeGrafter"/>
</dbReference>
<dbReference type="AlphaFoldDB" id="A0A9W8CUH6"/>
<keyword evidence="3" id="KW-0498">Mitosis</keyword>
<name>A0A9W8CUH6_9FUNG</name>
<dbReference type="GO" id="GO:0070979">
    <property type="term" value="P:protein K11-linked ubiquitination"/>
    <property type="evidence" value="ECO:0007669"/>
    <property type="project" value="TreeGrafter"/>
</dbReference>
<sequence length="772" mass="80765">PTLDADAVDDGTEHKAFGDSLASHAGFLLGMGLLPRDAAPSTDGTAVAGRQLRNGPLCNMPPWQAFKYLSRRHGLTSIALLLGCACAHRGTMNGAVSKILSLHIPNLLPPGSSELMLLSYGTQAAAMLGLGVLFMRSQNRRMVEVMLHELASIRWTAHDGASDRLDAADPAESSAECYSLASGFALGLVALGRGMSARTLAGLHLLDSLSDAMNGAGASSTARMRGHAATAMSGGDVGAGNGPHEAALDMLDRMSISAPGGRVSELGAVAAIGLVFLGTNYDPAAQRLALPTAQQHLRSADPFTVLWKVLMQSLIMLDHIQPTPEWVESSVPRACASSDAQSLPPDLFRVRLHAVTAACFAMALKHVGTEDARAHATALAYFDEFEAVVGRPSLGYESSLTRAAAQSCLDAMGIAAALVVAGSGDVATMKRLRALHGASSGRTYGNHMASHMALGILFLGGGARFTISRSPESMALLLVALFPRFPQHFGDNHEHLQAWRHLWALCVVPRCLVVRDVHTGGMCSGAVVTLDGLSPDGASRSARVVPPVPFPSLAGVRTATVEAPGYLPVRVDLSPKARARGLLLKQRVLYMQPSTLVPPFSADAAPGQPMLRRYLQWLADAKTHVAAACEQLARADYDGLASSASLAGTVRAIEWLRICVLASRSALLATTGGQPAGGGGGGASGSWAEETYMAWLSVRSKIVEAGRTDEIRRVLARHWTGSQQPGALPGGEAAVASAVGILHAALDLPSPADAMELAKLIPLSQLADYVLA</sequence>
<reference evidence="5" key="1">
    <citation type="submission" date="2022-07" db="EMBL/GenBank/DDBJ databases">
        <title>Phylogenomic reconstructions and comparative analyses of Kickxellomycotina fungi.</title>
        <authorList>
            <person name="Reynolds N.K."/>
            <person name="Stajich J.E."/>
            <person name="Barry K."/>
            <person name="Grigoriev I.V."/>
            <person name="Crous P."/>
            <person name="Smith M.E."/>
        </authorList>
    </citation>
    <scope>NUCLEOTIDE SEQUENCE</scope>
    <source>
        <strain evidence="5">BCRC 34381</strain>
    </source>
</reference>
<keyword evidence="4" id="KW-0131">Cell cycle</keyword>
<evidence type="ECO:0000256" key="2">
    <source>
        <dbReference type="ARBA" id="ARBA00022618"/>
    </source>
</evidence>
<dbReference type="InterPro" id="IPR024990">
    <property type="entry name" value="Apc1"/>
</dbReference>
<evidence type="ECO:0000256" key="1">
    <source>
        <dbReference type="ARBA" id="ARBA00010547"/>
    </source>
</evidence>
<dbReference type="InterPro" id="IPR011989">
    <property type="entry name" value="ARM-like"/>
</dbReference>
<dbReference type="OrthoDB" id="26401at2759"/>
<gene>
    <name evidence="5" type="primary">APC1</name>
    <name evidence="5" type="ORF">LPJ61_005365</name>
</gene>
<protein>
    <submittedName>
        <fullName evidence="5">Anaphase-promoting complex subunit 1</fullName>
    </submittedName>
</protein>
<evidence type="ECO:0000256" key="3">
    <source>
        <dbReference type="ARBA" id="ARBA00022776"/>
    </source>
</evidence>